<keyword evidence="2" id="KW-1185">Reference proteome</keyword>
<reference evidence="3" key="1">
    <citation type="submission" date="2016-06" db="UniProtKB">
        <authorList>
            <consortium name="WormBaseParasite"/>
        </authorList>
    </citation>
    <scope>IDENTIFICATION</scope>
</reference>
<evidence type="ECO:0000313" key="3">
    <source>
        <dbReference type="WBParaSite" id="SSLN_0001700501-mRNA-1"/>
    </source>
</evidence>
<proteinExistence type="predicted"/>
<dbReference type="EMBL" id="UYSU01041016">
    <property type="protein sequence ID" value="VDM02770.1"/>
    <property type="molecule type" value="Genomic_DNA"/>
</dbReference>
<sequence length="98" mass="10876">MADEQLRTLLQCSAWRFRICDFSVSSVVPSELSSSAVDGLDGFKEVFHFIALRIFLDFLSLSDHPGIVHLPQPLLYKAPASEKGCFGGLSPKVRECFV</sequence>
<accession>A0A183TIT6</accession>
<dbReference type="AlphaFoldDB" id="A0A183TIT6"/>
<reference evidence="1 2" key="2">
    <citation type="submission" date="2018-11" db="EMBL/GenBank/DDBJ databases">
        <authorList>
            <consortium name="Pathogen Informatics"/>
        </authorList>
    </citation>
    <scope>NUCLEOTIDE SEQUENCE [LARGE SCALE GENOMIC DNA]</scope>
    <source>
        <strain evidence="1 2">NST_G2</strain>
    </source>
</reference>
<dbReference type="OrthoDB" id="6323945at2759"/>
<gene>
    <name evidence="1" type="ORF">SSLN_LOCUS16384</name>
</gene>
<evidence type="ECO:0000313" key="1">
    <source>
        <dbReference type="EMBL" id="VDM02770.1"/>
    </source>
</evidence>
<dbReference type="WBParaSite" id="SSLN_0001700501-mRNA-1">
    <property type="protein sequence ID" value="SSLN_0001700501-mRNA-1"/>
    <property type="gene ID" value="SSLN_0001700501"/>
</dbReference>
<protein>
    <submittedName>
        <fullName evidence="1 3">Uncharacterized protein</fullName>
    </submittedName>
</protein>
<dbReference type="Proteomes" id="UP000275846">
    <property type="component" value="Unassembled WGS sequence"/>
</dbReference>
<name>A0A183TIT6_SCHSO</name>
<evidence type="ECO:0000313" key="2">
    <source>
        <dbReference type="Proteomes" id="UP000275846"/>
    </source>
</evidence>
<organism evidence="3">
    <name type="scientific">Schistocephalus solidus</name>
    <name type="common">Tapeworm</name>
    <dbReference type="NCBI Taxonomy" id="70667"/>
    <lineage>
        <taxon>Eukaryota</taxon>
        <taxon>Metazoa</taxon>
        <taxon>Spiralia</taxon>
        <taxon>Lophotrochozoa</taxon>
        <taxon>Platyhelminthes</taxon>
        <taxon>Cestoda</taxon>
        <taxon>Eucestoda</taxon>
        <taxon>Diphyllobothriidea</taxon>
        <taxon>Diphyllobothriidae</taxon>
        <taxon>Schistocephalus</taxon>
    </lineage>
</organism>